<dbReference type="PANTHER" id="PTHR47099:SF1">
    <property type="entry name" value="METHYLCOBAMIDE:COM METHYLTRANSFERASE MTBA"/>
    <property type="match status" value="1"/>
</dbReference>
<dbReference type="RefSeq" id="WP_255226469.1">
    <property type="nucleotide sequence ID" value="NZ_JAJEKE010000003.1"/>
</dbReference>
<dbReference type="InterPro" id="IPR052024">
    <property type="entry name" value="Methanogen_methyltrans"/>
</dbReference>
<protein>
    <submittedName>
        <fullName evidence="2">Uroporphyrinogen decarboxylase</fullName>
    </submittedName>
</protein>
<dbReference type="SUPFAM" id="SSF51726">
    <property type="entry name" value="UROD/MetE-like"/>
    <property type="match status" value="1"/>
</dbReference>
<comment type="caution">
    <text evidence="2">The sequence shown here is derived from an EMBL/GenBank/DDBJ whole genome shotgun (WGS) entry which is preliminary data.</text>
</comment>
<name>A0ABT1NGG9_9FIRM</name>
<dbReference type="Pfam" id="PF01208">
    <property type="entry name" value="URO-D"/>
    <property type="match status" value="1"/>
</dbReference>
<keyword evidence="3" id="KW-1185">Reference proteome</keyword>
<evidence type="ECO:0000313" key="2">
    <source>
        <dbReference type="EMBL" id="MCQ1528946.1"/>
    </source>
</evidence>
<dbReference type="InterPro" id="IPR000257">
    <property type="entry name" value="Uroporphyrinogen_deCOase"/>
</dbReference>
<gene>
    <name evidence="2" type="ORF">LJD61_05215</name>
</gene>
<dbReference type="Gene3D" id="3.20.20.210">
    <property type="match status" value="1"/>
</dbReference>
<dbReference type="EMBL" id="JAJEKE010000003">
    <property type="protein sequence ID" value="MCQ1528946.1"/>
    <property type="molecule type" value="Genomic_DNA"/>
</dbReference>
<reference evidence="2 3" key="1">
    <citation type="submission" date="2021-10" db="EMBL/GenBank/DDBJ databases">
        <title>Lutispora strain m25 sp. nov., a thermophilic, non-spore-forming bacterium isolated from a lab-scale methanogenic bioreactor digesting anaerobic sludge.</title>
        <authorList>
            <person name="El Houari A."/>
            <person name="Mcdonald J."/>
        </authorList>
    </citation>
    <scope>NUCLEOTIDE SEQUENCE [LARGE SCALE GENOMIC DNA]</scope>
    <source>
        <strain evidence="3">m25</strain>
    </source>
</reference>
<evidence type="ECO:0000259" key="1">
    <source>
        <dbReference type="Pfam" id="PF01208"/>
    </source>
</evidence>
<proteinExistence type="predicted"/>
<feature type="domain" description="Uroporphyrinogen decarboxylase (URO-D)" evidence="1">
    <location>
        <begin position="5"/>
        <end position="326"/>
    </location>
</feature>
<sequence length="329" mass="37446">MNKMTKKERVIAAINKKEVDRVPFSIWYHIPQVDQDPVQLAEVQIEQAHCYDLDFIKMMPFGNYGAHDYGLSCTFFCTETQPVLERKFAIDDVKEWTELEPLPGYFGSHGKQLMLARQLQKQLKGEEIPYVQTIFSPLTTAKKLAGPRVFEDMRSHPEYLHQALAAITETTINFVKLNIEAGVAGFFFATQCANKEWVTEAEYDEFGVKYDLQVINAYKDITYFNIAHIHGDNTMFEKVASYPCNCINWHDRWVSPSMPEARKISDKCFLGGINEKWLSKAKPEEVREHIREAVLAAGRTGLMVTPGCVAELSTPAVNFYAARTAVEGL</sequence>
<organism evidence="2 3">
    <name type="scientific">Lutispora saccharofermentans</name>
    <dbReference type="NCBI Taxonomy" id="3024236"/>
    <lineage>
        <taxon>Bacteria</taxon>
        <taxon>Bacillati</taxon>
        <taxon>Bacillota</taxon>
        <taxon>Clostridia</taxon>
        <taxon>Lutisporales</taxon>
        <taxon>Lutisporaceae</taxon>
        <taxon>Lutispora</taxon>
    </lineage>
</organism>
<accession>A0ABT1NGG9</accession>
<dbReference type="Proteomes" id="UP001651880">
    <property type="component" value="Unassembled WGS sequence"/>
</dbReference>
<dbReference type="InterPro" id="IPR038071">
    <property type="entry name" value="UROD/MetE-like_sf"/>
</dbReference>
<dbReference type="PANTHER" id="PTHR47099">
    <property type="entry name" value="METHYLCOBAMIDE:COM METHYLTRANSFERASE MTBA"/>
    <property type="match status" value="1"/>
</dbReference>
<evidence type="ECO:0000313" key="3">
    <source>
        <dbReference type="Proteomes" id="UP001651880"/>
    </source>
</evidence>